<dbReference type="InterPro" id="IPR002500">
    <property type="entry name" value="PAPS_reduct_dom"/>
</dbReference>
<feature type="binding site" evidence="4">
    <location>
        <position position="207"/>
    </location>
    <ligand>
        <name>[4Fe-4S] cluster</name>
        <dbReference type="ChEBI" id="CHEBI:49883"/>
    </ligand>
</feature>
<evidence type="ECO:0000259" key="5">
    <source>
        <dbReference type="Pfam" id="PF01507"/>
    </source>
</evidence>
<dbReference type="HAMAP" id="MF_00063">
    <property type="entry name" value="CysH"/>
    <property type="match status" value="1"/>
</dbReference>
<dbReference type="InterPro" id="IPR014729">
    <property type="entry name" value="Rossmann-like_a/b/a_fold"/>
</dbReference>
<dbReference type="SUPFAM" id="SSF52402">
    <property type="entry name" value="Adenine nucleotide alpha hydrolases-like"/>
    <property type="match status" value="1"/>
</dbReference>
<evidence type="ECO:0000313" key="6">
    <source>
        <dbReference type="EMBL" id="MFC3612442.1"/>
    </source>
</evidence>
<reference evidence="7" key="1">
    <citation type="journal article" date="2019" name="Int. J. Syst. Evol. Microbiol.">
        <title>The Global Catalogue of Microorganisms (GCM) 10K type strain sequencing project: providing services to taxonomists for standard genome sequencing and annotation.</title>
        <authorList>
            <consortium name="The Broad Institute Genomics Platform"/>
            <consortium name="The Broad Institute Genome Sequencing Center for Infectious Disease"/>
            <person name="Wu L."/>
            <person name="Ma J."/>
        </authorList>
    </citation>
    <scope>NUCLEOTIDE SEQUENCE [LARGE SCALE GENOMIC DNA]</scope>
    <source>
        <strain evidence="7">KCTC 42911</strain>
    </source>
</reference>
<comment type="caution">
    <text evidence="6">The sequence shown here is derived from an EMBL/GenBank/DDBJ whole genome shotgun (WGS) entry which is preliminary data.</text>
</comment>
<keyword evidence="7" id="KW-1185">Reference proteome</keyword>
<feature type="domain" description="Phosphoadenosine phosphosulphate reductase" evidence="5">
    <location>
        <begin position="43"/>
        <end position="210"/>
    </location>
</feature>
<dbReference type="NCBIfam" id="NF002537">
    <property type="entry name" value="PRK02090.1"/>
    <property type="match status" value="1"/>
</dbReference>
<feature type="binding site" evidence="4">
    <location>
        <position position="204"/>
    </location>
    <ligand>
        <name>[4Fe-4S] cluster</name>
        <dbReference type="ChEBI" id="CHEBI:49883"/>
    </ligand>
</feature>
<evidence type="ECO:0000313" key="7">
    <source>
        <dbReference type="Proteomes" id="UP001595629"/>
    </source>
</evidence>
<comment type="cofactor">
    <cofactor evidence="4">
        <name>[4Fe-4S] cluster</name>
        <dbReference type="ChEBI" id="CHEBI:49883"/>
    </cofactor>
    <text evidence="4">Binds 1 [4Fe-4S] cluster per subunit.</text>
</comment>
<evidence type="ECO:0000256" key="2">
    <source>
        <dbReference type="ARBA" id="ARBA00023002"/>
    </source>
</evidence>
<dbReference type="PANTHER" id="PTHR46509">
    <property type="entry name" value="PHOSPHOADENOSINE PHOSPHOSULFATE REDUCTASE"/>
    <property type="match status" value="1"/>
</dbReference>
<proteinExistence type="inferred from homology"/>
<accession>A0ABV7TA50</accession>
<evidence type="ECO:0000256" key="1">
    <source>
        <dbReference type="ARBA" id="ARBA00009732"/>
    </source>
</evidence>
<feature type="active site" description="Nucleophile; cysteine thiosulfonate intermediate" evidence="4">
    <location>
        <position position="231"/>
    </location>
</feature>
<dbReference type="RefSeq" id="WP_386733625.1">
    <property type="nucleotide sequence ID" value="NZ_JBHRXI010000001.1"/>
</dbReference>
<comment type="function">
    <text evidence="4">Catalyzes the formation of sulfite from adenosine 5'-phosphosulfate (APS) using thioredoxin as an electron donor.</text>
</comment>
<dbReference type="Proteomes" id="UP001595629">
    <property type="component" value="Unassembled WGS sequence"/>
</dbReference>
<gene>
    <name evidence="4" type="primary">cysH</name>
    <name evidence="6" type="ORF">ACFORG_01605</name>
</gene>
<comment type="subcellular location">
    <subcellularLocation>
        <location evidence="4">Cytoplasm</location>
    </subcellularLocation>
</comment>
<dbReference type="EC" id="1.8.4.10" evidence="4"/>
<comment type="pathway">
    <text evidence="3 4">Sulfur metabolism; hydrogen sulfide biosynthesis; sulfite from sulfate.</text>
</comment>
<keyword evidence="4" id="KW-0479">Metal-binding</keyword>
<evidence type="ECO:0000256" key="3">
    <source>
        <dbReference type="ARBA" id="ARBA00024327"/>
    </source>
</evidence>
<comment type="catalytic activity">
    <reaction evidence="4">
        <text>[thioredoxin]-disulfide + sulfite + AMP + 2 H(+) = adenosine 5'-phosphosulfate + [thioredoxin]-dithiol</text>
        <dbReference type="Rhea" id="RHEA:21976"/>
        <dbReference type="Rhea" id="RHEA-COMP:10698"/>
        <dbReference type="Rhea" id="RHEA-COMP:10700"/>
        <dbReference type="ChEBI" id="CHEBI:15378"/>
        <dbReference type="ChEBI" id="CHEBI:17359"/>
        <dbReference type="ChEBI" id="CHEBI:29950"/>
        <dbReference type="ChEBI" id="CHEBI:50058"/>
        <dbReference type="ChEBI" id="CHEBI:58243"/>
        <dbReference type="ChEBI" id="CHEBI:456215"/>
        <dbReference type="EC" id="1.8.4.10"/>
    </reaction>
</comment>
<organism evidence="6 7">
    <name type="scientific">Lutimaribacter marinistellae</name>
    <dbReference type="NCBI Taxonomy" id="1820329"/>
    <lineage>
        <taxon>Bacteria</taxon>
        <taxon>Pseudomonadati</taxon>
        <taxon>Pseudomonadota</taxon>
        <taxon>Alphaproteobacteria</taxon>
        <taxon>Rhodobacterales</taxon>
        <taxon>Roseobacteraceae</taxon>
        <taxon>Lutimaribacter</taxon>
    </lineage>
</organism>
<name>A0ABV7TA50_9RHOB</name>
<feature type="binding site" evidence="4">
    <location>
        <position position="123"/>
    </location>
    <ligand>
        <name>[4Fe-4S] cluster</name>
        <dbReference type="ChEBI" id="CHEBI:49883"/>
    </ligand>
</feature>
<protein>
    <recommendedName>
        <fullName evidence="4">Adenosine 5'-phosphosulfate reductase</fullName>
        <shortName evidence="4">APS reductase</shortName>
        <ecNumber evidence="4">1.8.4.10</ecNumber>
    </recommendedName>
    <alternativeName>
        <fullName evidence="4">5'-adenylylsulfate reductase</fullName>
    </alternativeName>
    <alternativeName>
        <fullName evidence="4">Thioredoxin-dependent 5'-adenylylsulfate reductase</fullName>
    </alternativeName>
</protein>
<dbReference type="Gene3D" id="3.40.50.620">
    <property type="entry name" value="HUPs"/>
    <property type="match status" value="1"/>
</dbReference>
<keyword evidence="4" id="KW-0408">Iron</keyword>
<keyword evidence="4" id="KW-0411">Iron-sulfur</keyword>
<keyword evidence="2 4" id="KW-0560">Oxidoreductase</keyword>
<dbReference type="NCBIfam" id="TIGR00434">
    <property type="entry name" value="cysH"/>
    <property type="match status" value="1"/>
</dbReference>
<sequence length="248" mass="27799">MASPSWPAGGLDPVIETLQEEYLPDMAHYDIAGLLTDQRLGRCAIVSSFGAESVVLLHYVSRMVPDIPVVFIDTEKHFPETIEYRDDVSERFGLNLVIVKPDPDELRSEDPYGSLFNVDSTMCCTIRKVFPLQDALSNYDSWISGRKRFQSSTRAAIPLIERDGEKIKLNPLALWDKIAIDAYFEAHDLPRHPLEAKGYLSIGCKPCTRAVKPGEDARAGRWAGTPDKTECGIHLGPDGHFARNRRKE</sequence>
<comment type="similarity">
    <text evidence="1 4">Belongs to the PAPS reductase family. CysH subfamily.</text>
</comment>
<feature type="binding site" evidence="4">
    <location>
        <position position="124"/>
    </location>
    <ligand>
        <name>[4Fe-4S] cluster</name>
        <dbReference type="ChEBI" id="CHEBI:49883"/>
    </ligand>
</feature>
<dbReference type="EMBL" id="JBHRXI010000001">
    <property type="protein sequence ID" value="MFC3612442.1"/>
    <property type="molecule type" value="Genomic_DNA"/>
</dbReference>
<dbReference type="PANTHER" id="PTHR46509:SF1">
    <property type="entry name" value="PHOSPHOADENOSINE PHOSPHOSULFATE REDUCTASE"/>
    <property type="match status" value="1"/>
</dbReference>
<evidence type="ECO:0000256" key="4">
    <source>
        <dbReference type="HAMAP-Rule" id="MF_00063"/>
    </source>
</evidence>
<dbReference type="CDD" id="cd23945">
    <property type="entry name" value="PAPS_reductase"/>
    <property type="match status" value="1"/>
</dbReference>
<dbReference type="InterPro" id="IPR004511">
    <property type="entry name" value="PAPS/APS_Rdtase"/>
</dbReference>
<dbReference type="GO" id="GO:0004604">
    <property type="term" value="F:phosphoadenylyl-sulfate reductase (thioredoxin) activity"/>
    <property type="evidence" value="ECO:0007669"/>
    <property type="project" value="UniProtKB-EC"/>
</dbReference>
<dbReference type="Pfam" id="PF01507">
    <property type="entry name" value="PAPS_reduct"/>
    <property type="match status" value="1"/>
</dbReference>
<keyword evidence="4" id="KW-0963">Cytoplasm</keyword>